<dbReference type="Proteomes" id="UP001165498">
    <property type="component" value="Unassembled WGS sequence"/>
</dbReference>
<sequence length="167" mass="18255">MSEWITLSAAIREAVGAFALQCAEHHAAQDPARIVFVYDEGSSTLFPLAVGVLPRAVEKKYRAGRRSDSDFQLLWNPEEFPHYATPELLLRLDAAVCDAVQAHLAEGGRFSQVRVAINAGCRDANKVLAGRDCFAFATDPELVDVRRNVAAIGNIPALTAAEMPDWF</sequence>
<proteinExistence type="predicted"/>
<keyword evidence="2" id="KW-1185">Reference proteome</keyword>
<name>A0ABT1QW65_9GAMM</name>
<organism evidence="1 2">
    <name type="scientific">Tahibacter harae</name>
    <dbReference type="NCBI Taxonomy" id="2963937"/>
    <lineage>
        <taxon>Bacteria</taxon>
        <taxon>Pseudomonadati</taxon>
        <taxon>Pseudomonadota</taxon>
        <taxon>Gammaproteobacteria</taxon>
        <taxon>Lysobacterales</taxon>
        <taxon>Rhodanobacteraceae</taxon>
        <taxon>Tahibacter</taxon>
    </lineage>
</organism>
<reference evidence="1" key="1">
    <citation type="submission" date="2022-07" db="EMBL/GenBank/DDBJ databases">
        <title>Tahibacter sp., a new gammaproteobacterium isolated from the silt sample collected at pig farm.</title>
        <authorList>
            <person name="Chen H."/>
        </authorList>
    </citation>
    <scope>NUCLEOTIDE SEQUENCE</scope>
    <source>
        <strain evidence="1">P2K</strain>
    </source>
</reference>
<protein>
    <recommendedName>
        <fullName evidence="3">DUF4303 domain-containing protein</fullName>
    </recommendedName>
</protein>
<comment type="caution">
    <text evidence="1">The sequence shown here is derived from an EMBL/GenBank/DDBJ whole genome shotgun (WGS) entry which is preliminary data.</text>
</comment>
<dbReference type="EMBL" id="JANFQO010000018">
    <property type="protein sequence ID" value="MCQ4166525.1"/>
    <property type="molecule type" value="Genomic_DNA"/>
</dbReference>
<dbReference type="RefSeq" id="WP_255915715.1">
    <property type="nucleotide sequence ID" value="NZ_JANFQO010000018.1"/>
</dbReference>
<evidence type="ECO:0000313" key="2">
    <source>
        <dbReference type="Proteomes" id="UP001165498"/>
    </source>
</evidence>
<evidence type="ECO:0000313" key="1">
    <source>
        <dbReference type="EMBL" id="MCQ4166525.1"/>
    </source>
</evidence>
<evidence type="ECO:0008006" key="3">
    <source>
        <dbReference type="Google" id="ProtNLM"/>
    </source>
</evidence>
<accession>A0ABT1QW65</accession>
<gene>
    <name evidence="1" type="ORF">NM961_17550</name>
</gene>